<dbReference type="SUPFAM" id="SSF52540">
    <property type="entry name" value="P-loop containing nucleoside triphosphate hydrolases"/>
    <property type="match status" value="1"/>
</dbReference>
<comment type="caution">
    <text evidence="5">The sequence shown here is derived from an EMBL/GenBank/DDBJ whole genome shotgun (WGS) entry which is preliminary data.</text>
</comment>
<sequence>MENGTGVKKVKIECVNISKYFGEGKDRIHVLDNISISVYENEFIVVLGPGQSGKTTLLKIIAGLYKPSSGKVYLEGKEVEGPGPDRGIVFQRYTLFPWKTVLGNVEIGLKLRGVPKEERRKIASYYINLVGLSGFENHYPHQLSGGMKQRVGIARAYAINPKVMLLDEPFGQLDAQTRYLMEQETQRIWQQEKRTVIFVTNNIEEAVYLGDRIVVLDGKLPGRMKKVYKIDLPRPRDYTDPAFLELRHSITEDTQLLL</sequence>
<gene>
    <name evidence="5" type="primary">cmpD_1</name>
    <name evidence="5" type="ORF">MOHU_00010</name>
</gene>
<dbReference type="GO" id="GO:0016887">
    <property type="term" value="F:ATP hydrolysis activity"/>
    <property type="evidence" value="ECO:0007669"/>
    <property type="project" value="InterPro"/>
</dbReference>
<evidence type="ECO:0000256" key="3">
    <source>
        <dbReference type="ARBA" id="ARBA00022840"/>
    </source>
</evidence>
<dbReference type="Proteomes" id="UP000238415">
    <property type="component" value="Unassembled WGS sequence"/>
</dbReference>
<dbReference type="PROSITE" id="PS50893">
    <property type="entry name" value="ABC_TRANSPORTER_2"/>
    <property type="match status" value="1"/>
</dbReference>
<dbReference type="Pfam" id="PF00005">
    <property type="entry name" value="ABC_tran"/>
    <property type="match status" value="1"/>
</dbReference>
<evidence type="ECO:0000256" key="2">
    <source>
        <dbReference type="ARBA" id="ARBA00022741"/>
    </source>
</evidence>
<dbReference type="InterPro" id="IPR003439">
    <property type="entry name" value="ABC_transporter-like_ATP-bd"/>
</dbReference>
<dbReference type="InterPro" id="IPR003593">
    <property type="entry name" value="AAA+_ATPase"/>
</dbReference>
<dbReference type="CDD" id="cd03293">
    <property type="entry name" value="ABC_NrtD_SsuB_transporters"/>
    <property type="match status" value="1"/>
</dbReference>
<keyword evidence="1" id="KW-0813">Transport</keyword>
<dbReference type="RefSeq" id="WP_106004062.1">
    <property type="nucleotide sequence ID" value="NZ_CP136419.1"/>
</dbReference>
<keyword evidence="5" id="KW-0378">Hydrolase</keyword>
<dbReference type="OrthoDB" id="9801958at2"/>
<dbReference type="PANTHER" id="PTHR42788:SF13">
    <property type="entry name" value="ALIPHATIC SULFONATES IMPORT ATP-BINDING PROTEIN SSUB"/>
    <property type="match status" value="1"/>
</dbReference>
<evidence type="ECO:0000259" key="4">
    <source>
        <dbReference type="PROSITE" id="PS50893"/>
    </source>
</evidence>
<dbReference type="InterPro" id="IPR050166">
    <property type="entry name" value="ABC_transporter_ATP-bind"/>
</dbReference>
<protein>
    <submittedName>
        <fullName evidence="5">Bicarbonate transport ATP-binding protein CmpD</fullName>
        <ecNumber evidence="5">3.6.3.-</ecNumber>
    </submittedName>
</protein>
<dbReference type="SMART" id="SM00382">
    <property type="entry name" value="AAA"/>
    <property type="match status" value="1"/>
</dbReference>
<feature type="domain" description="ABC transporter" evidence="4">
    <location>
        <begin position="12"/>
        <end position="243"/>
    </location>
</feature>
<keyword evidence="2" id="KW-0547">Nucleotide-binding</keyword>
<evidence type="ECO:0000256" key="1">
    <source>
        <dbReference type="ARBA" id="ARBA00022448"/>
    </source>
</evidence>
<accession>A0A2T0AYS2</accession>
<dbReference type="InterPro" id="IPR017871">
    <property type="entry name" value="ABC_transporter-like_CS"/>
</dbReference>
<keyword evidence="6" id="KW-1185">Reference proteome</keyword>
<organism evidence="5 6">
    <name type="scientific">Neomoorella humiferrea</name>
    <dbReference type="NCBI Taxonomy" id="676965"/>
    <lineage>
        <taxon>Bacteria</taxon>
        <taxon>Bacillati</taxon>
        <taxon>Bacillota</taxon>
        <taxon>Clostridia</taxon>
        <taxon>Neomoorellales</taxon>
        <taxon>Neomoorellaceae</taxon>
        <taxon>Neomoorella</taxon>
    </lineage>
</organism>
<dbReference type="EMBL" id="PVXM01000001">
    <property type="protein sequence ID" value="PRR76159.1"/>
    <property type="molecule type" value="Genomic_DNA"/>
</dbReference>
<dbReference type="Gene3D" id="3.40.50.300">
    <property type="entry name" value="P-loop containing nucleotide triphosphate hydrolases"/>
    <property type="match status" value="1"/>
</dbReference>
<dbReference type="PROSITE" id="PS00211">
    <property type="entry name" value="ABC_TRANSPORTER_1"/>
    <property type="match status" value="1"/>
</dbReference>
<dbReference type="GO" id="GO:0005524">
    <property type="term" value="F:ATP binding"/>
    <property type="evidence" value="ECO:0007669"/>
    <property type="project" value="UniProtKB-KW"/>
</dbReference>
<reference evidence="5 6" key="1">
    <citation type="submission" date="2018-03" db="EMBL/GenBank/DDBJ databases">
        <title>Genome sequence of Moorella humiferrea DSM 23265.</title>
        <authorList>
            <person name="Poehlein A."/>
            <person name="Daniel R."/>
        </authorList>
    </citation>
    <scope>NUCLEOTIDE SEQUENCE [LARGE SCALE GENOMIC DNA]</scope>
    <source>
        <strain evidence="5 6">DSM 23265</strain>
    </source>
</reference>
<dbReference type="PANTHER" id="PTHR42788">
    <property type="entry name" value="TAURINE IMPORT ATP-BINDING PROTEIN-RELATED"/>
    <property type="match status" value="1"/>
</dbReference>
<name>A0A2T0AYS2_9FIRM</name>
<dbReference type="EC" id="3.6.3.-" evidence="5"/>
<proteinExistence type="predicted"/>
<keyword evidence="3 5" id="KW-0067">ATP-binding</keyword>
<dbReference type="InterPro" id="IPR027417">
    <property type="entry name" value="P-loop_NTPase"/>
</dbReference>
<dbReference type="AlphaFoldDB" id="A0A2T0AYS2"/>
<evidence type="ECO:0000313" key="5">
    <source>
        <dbReference type="EMBL" id="PRR76159.1"/>
    </source>
</evidence>
<evidence type="ECO:0000313" key="6">
    <source>
        <dbReference type="Proteomes" id="UP000238415"/>
    </source>
</evidence>